<keyword evidence="4" id="KW-0210">Decarboxylase</keyword>
<dbReference type="Gene3D" id="3.40.50.1950">
    <property type="entry name" value="Flavin prenyltransferase-like"/>
    <property type="match status" value="1"/>
</dbReference>
<evidence type="ECO:0000256" key="4">
    <source>
        <dbReference type="ARBA" id="ARBA00022793"/>
    </source>
</evidence>
<dbReference type="Pfam" id="PF02441">
    <property type="entry name" value="Flavoprotein"/>
    <property type="match status" value="1"/>
</dbReference>
<evidence type="ECO:0000256" key="1">
    <source>
        <dbReference type="ARBA" id="ARBA00001917"/>
    </source>
</evidence>
<comment type="caution">
    <text evidence="10">The sequence shown here is derived from an EMBL/GenBank/DDBJ whole genome shotgun (WGS) entry which is preliminary data.</text>
</comment>
<dbReference type="EC" id="4.1.1.36" evidence="8"/>
<gene>
    <name evidence="10" type="ORF">PHJA_002071100</name>
</gene>
<dbReference type="AlphaFoldDB" id="A0A830CYP9"/>
<protein>
    <recommendedName>
        <fullName evidence="8">phosphopantothenoylcysteine decarboxylase</fullName>
        <ecNumber evidence="8">4.1.1.36</ecNumber>
    </recommendedName>
</protein>
<dbReference type="PANTHER" id="PTHR14359:SF6">
    <property type="entry name" value="PHOSPHOPANTOTHENOYLCYSTEINE DECARBOXYLASE"/>
    <property type="match status" value="1"/>
</dbReference>
<comment type="pathway">
    <text evidence="7">Cofactor biosynthesis; coenzyme A biosynthesis; CoA from (R)-pantothenate: step 3/5.</text>
</comment>
<proteinExistence type="inferred from homology"/>
<keyword evidence="2" id="KW-0341">Growth regulation</keyword>
<dbReference type="GO" id="GO:0004633">
    <property type="term" value="F:phosphopantothenoylcysteine decarboxylase activity"/>
    <property type="evidence" value="ECO:0007669"/>
    <property type="project" value="UniProtKB-EC"/>
</dbReference>
<dbReference type="SUPFAM" id="SSF52507">
    <property type="entry name" value="Homo-oligomeric flavin-containing Cys decarboxylases, HFCD"/>
    <property type="match status" value="1"/>
</dbReference>
<dbReference type="GO" id="GO:0010181">
    <property type="term" value="F:FMN binding"/>
    <property type="evidence" value="ECO:0007669"/>
    <property type="project" value="TreeGrafter"/>
</dbReference>
<evidence type="ECO:0000259" key="9">
    <source>
        <dbReference type="Pfam" id="PF02441"/>
    </source>
</evidence>
<name>A0A830CYP9_9LAMI</name>
<dbReference type="InterPro" id="IPR003382">
    <property type="entry name" value="Flavoprotein"/>
</dbReference>
<evidence type="ECO:0000313" key="10">
    <source>
        <dbReference type="EMBL" id="GFP99271.1"/>
    </source>
</evidence>
<feature type="domain" description="Flavoprotein" evidence="9">
    <location>
        <begin position="52"/>
        <end position="191"/>
    </location>
</feature>
<evidence type="ECO:0000256" key="8">
    <source>
        <dbReference type="ARBA" id="ARBA00066422"/>
    </source>
</evidence>
<dbReference type="GO" id="GO:0015937">
    <property type="term" value="P:coenzyme A biosynthetic process"/>
    <property type="evidence" value="ECO:0007669"/>
    <property type="project" value="UniProtKB-KW"/>
</dbReference>
<evidence type="ECO:0000256" key="7">
    <source>
        <dbReference type="ARBA" id="ARBA00060685"/>
    </source>
</evidence>
<dbReference type="PANTHER" id="PTHR14359">
    <property type="entry name" value="HOMO-OLIGOMERIC FLAVIN CONTAINING CYS DECARBOXYLASE FAMILY"/>
    <property type="match status" value="1"/>
</dbReference>
<evidence type="ECO:0000313" key="11">
    <source>
        <dbReference type="Proteomes" id="UP000653305"/>
    </source>
</evidence>
<dbReference type="GO" id="GO:0071513">
    <property type="term" value="C:phosphopantothenoylcysteine decarboxylase complex"/>
    <property type="evidence" value="ECO:0007669"/>
    <property type="project" value="TreeGrafter"/>
</dbReference>
<evidence type="ECO:0000256" key="5">
    <source>
        <dbReference type="ARBA" id="ARBA00022993"/>
    </source>
</evidence>
<keyword evidence="3" id="KW-0288">FMN</keyword>
<evidence type="ECO:0000256" key="3">
    <source>
        <dbReference type="ARBA" id="ARBA00022643"/>
    </source>
</evidence>
<keyword evidence="11" id="KW-1185">Reference proteome</keyword>
<reference evidence="10" key="1">
    <citation type="submission" date="2020-07" db="EMBL/GenBank/DDBJ databases">
        <title>Ethylene signaling mediates host invasion by parasitic plants.</title>
        <authorList>
            <person name="Yoshida S."/>
        </authorList>
    </citation>
    <scope>NUCLEOTIDE SEQUENCE</scope>
    <source>
        <strain evidence="10">Okayama</strain>
    </source>
</reference>
<accession>A0A830CYP9</accession>
<dbReference type="InterPro" id="IPR036551">
    <property type="entry name" value="Flavin_trans-like"/>
</dbReference>
<organism evidence="10 11">
    <name type="scientific">Phtheirospermum japonicum</name>
    <dbReference type="NCBI Taxonomy" id="374723"/>
    <lineage>
        <taxon>Eukaryota</taxon>
        <taxon>Viridiplantae</taxon>
        <taxon>Streptophyta</taxon>
        <taxon>Embryophyta</taxon>
        <taxon>Tracheophyta</taxon>
        <taxon>Spermatophyta</taxon>
        <taxon>Magnoliopsida</taxon>
        <taxon>eudicotyledons</taxon>
        <taxon>Gunneridae</taxon>
        <taxon>Pentapetalae</taxon>
        <taxon>asterids</taxon>
        <taxon>lamiids</taxon>
        <taxon>Lamiales</taxon>
        <taxon>Orobanchaceae</taxon>
        <taxon>Orobanchaceae incertae sedis</taxon>
        <taxon>Phtheirospermum</taxon>
    </lineage>
</organism>
<evidence type="ECO:0000256" key="2">
    <source>
        <dbReference type="ARBA" id="ARBA00022604"/>
    </source>
</evidence>
<sequence>MEPIEINGGFNPNGGAHNEDEVEAVNIQDLVNTPEQPQGPDVFLNQAAQRPRFVVAVCGTSGAQRLFNLLYAFVPYAGIAVVVTRSAAKIMDCSHIPGVPIFTDEFQWSSWLALGENISEKLCAWAQLVVVVPASSNTLTKIALGLSDNLLTTVVKSYLGPVFLVPDMSPEMWMNPVTGQRVQELVARGYSVMDPPSVAQEGEPQLPPLIGPMDDTPGNVVNWVMNNFDPHGQN</sequence>
<dbReference type="EMBL" id="BMAC01000563">
    <property type="protein sequence ID" value="GFP99271.1"/>
    <property type="molecule type" value="Genomic_DNA"/>
</dbReference>
<comment type="cofactor">
    <cofactor evidence="1">
        <name>FMN</name>
        <dbReference type="ChEBI" id="CHEBI:58210"/>
    </cofactor>
</comment>
<keyword evidence="4" id="KW-0456">Lyase</keyword>
<keyword evidence="3" id="KW-0285">Flavoprotein</keyword>
<keyword evidence="5" id="KW-0173">Coenzyme A biosynthesis</keyword>
<evidence type="ECO:0000256" key="6">
    <source>
        <dbReference type="ARBA" id="ARBA00038350"/>
    </source>
</evidence>
<dbReference type="Proteomes" id="UP000653305">
    <property type="component" value="Unassembled WGS sequence"/>
</dbReference>
<comment type="similarity">
    <text evidence="6">Belongs to the HFCD (homooligomeric flavin containing Cys decarboxylase) superfamily.</text>
</comment>
<dbReference type="OrthoDB" id="1532798at2759"/>